<organism evidence="3 4">
    <name type="scientific">Prochlorococcus marinus str. PAC1</name>
    <dbReference type="NCBI Taxonomy" id="59924"/>
    <lineage>
        <taxon>Bacteria</taxon>
        <taxon>Bacillati</taxon>
        <taxon>Cyanobacteriota</taxon>
        <taxon>Cyanophyceae</taxon>
        <taxon>Synechococcales</taxon>
        <taxon>Prochlorococcaceae</taxon>
        <taxon>Prochlorococcus</taxon>
    </lineage>
</organism>
<proteinExistence type="predicted"/>
<dbReference type="InterPro" id="IPR050791">
    <property type="entry name" value="Aldo-Keto_reductase"/>
</dbReference>
<name>A0A0A2CAM5_PROMR</name>
<evidence type="ECO:0000313" key="4">
    <source>
        <dbReference type="Proteomes" id="UP000030392"/>
    </source>
</evidence>
<dbReference type="RefSeq" id="WP_036904491.1">
    <property type="nucleotide sequence ID" value="NZ_CP138967.1"/>
</dbReference>
<accession>A0A0A2CAM5</accession>
<evidence type="ECO:0000256" key="1">
    <source>
        <dbReference type="ARBA" id="ARBA00023002"/>
    </source>
</evidence>
<comment type="caution">
    <text evidence="3">The sequence shown here is derived from an EMBL/GenBank/DDBJ whole genome shotgun (WGS) entry which is preliminary data.</text>
</comment>
<protein>
    <submittedName>
        <fullName evidence="3">Aldo/keto reductase family</fullName>
    </submittedName>
</protein>
<dbReference type="PANTHER" id="PTHR43625">
    <property type="entry name" value="AFLATOXIN B1 ALDEHYDE REDUCTASE"/>
    <property type="match status" value="1"/>
</dbReference>
<dbReference type="Proteomes" id="UP000030392">
    <property type="component" value="Unassembled WGS sequence"/>
</dbReference>
<sequence length="323" mass="36431">MTKKKIGIGFGTWAWGNKLVWGYKAETDDILLKKTFFDAINGGLDLVDSADSYGTGSLFGQSEKLIGDFLEDLPKRKLKKITIATKLAPFPWRIGRNGLNNAFQESNQRLKGNMTRVQLHWSTYRYAPWQEEQLLNGLGDLYEEGLIKEIGLSNTGPKRLNFLFQKLKKRGIKIQSIQMQLSLLTKPSLEDENIKIICDENEIEYLAYSPLGLGILTVPPNQSPMPSTFIRKSLYQRILPKTIELRTLLTNIGKKYSASQAQVALNWVRSHGAKPIVGIRNPNQAKDAISALNWSLTKSEKQKLDFCRNACLANMPLNPFTSP</sequence>
<dbReference type="PANTHER" id="PTHR43625:SF5">
    <property type="entry name" value="PYRIDOXAL REDUCTASE, CHLOROPLASTIC"/>
    <property type="match status" value="1"/>
</dbReference>
<dbReference type="Gene3D" id="3.20.20.100">
    <property type="entry name" value="NADP-dependent oxidoreductase domain"/>
    <property type="match status" value="1"/>
</dbReference>
<feature type="domain" description="NADP-dependent oxidoreductase" evidence="2">
    <location>
        <begin position="8"/>
        <end position="306"/>
    </location>
</feature>
<dbReference type="GO" id="GO:0005737">
    <property type="term" value="C:cytoplasm"/>
    <property type="evidence" value="ECO:0007669"/>
    <property type="project" value="TreeGrafter"/>
</dbReference>
<gene>
    <name evidence="3" type="ORF">EV03_0274</name>
</gene>
<reference evidence="4" key="1">
    <citation type="journal article" date="2014" name="Sci. Data">
        <title>Genomes of diverse isolates of the marine cyanobacterium Prochlorococcus.</title>
        <authorList>
            <person name="Biller S."/>
            <person name="Berube P."/>
            <person name="Thompson J."/>
            <person name="Kelly L."/>
            <person name="Roggensack S."/>
            <person name="Awad L."/>
            <person name="Roache-Johnson K."/>
            <person name="Ding H."/>
            <person name="Giovannoni S.J."/>
            <person name="Moore L.R."/>
            <person name="Chisholm S.W."/>
        </authorList>
    </citation>
    <scope>NUCLEOTIDE SEQUENCE [LARGE SCALE GENOMIC DNA]</scope>
    <source>
        <strain evidence="4">PAC1</strain>
    </source>
</reference>
<evidence type="ECO:0000259" key="2">
    <source>
        <dbReference type="Pfam" id="PF00248"/>
    </source>
</evidence>
<dbReference type="Pfam" id="PF00248">
    <property type="entry name" value="Aldo_ket_red"/>
    <property type="match status" value="1"/>
</dbReference>
<dbReference type="InterPro" id="IPR023210">
    <property type="entry name" value="NADP_OxRdtase_dom"/>
</dbReference>
<dbReference type="AlphaFoldDB" id="A0A0A2CAM5"/>
<keyword evidence="1" id="KW-0560">Oxidoreductase</keyword>
<evidence type="ECO:0000313" key="3">
    <source>
        <dbReference type="EMBL" id="KGG21955.1"/>
    </source>
</evidence>
<dbReference type="GO" id="GO:0016491">
    <property type="term" value="F:oxidoreductase activity"/>
    <property type="evidence" value="ECO:0007669"/>
    <property type="project" value="UniProtKB-KW"/>
</dbReference>
<dbReference type="SUPFAM" id="SSF51430">
    <property type="entry name" value="NAD(P)-linked oxidoreductase"/>
    <property type="match status" value="1"/>
</dbReference>
<dbReference type="InterPro" id="IPR036812">
    <property type="entry name" value="NAD(P)_OxRdtase_dom_sf"/>
</dbReference>
<dbReference type="EMBL" id="JNAX01000004">
    <property type="protein sequence ID" value="KGG21955.1"/>
    <property type="molecule type" value="Genomic_DNA"/>
</dbReference>